<proteinExistence type="predicted"/>
<accession>A0A402C8Q0</accession>
<dbReference type="EMBL" id="BHYM01000034">
    <property type="protein sequence ID" value="GCE39973.1"/>
    <property type="molecule type" value="Genomic_DNA"/>
</dbReference>
<sequence>MQPTLTYVTIPSCSPQVVYAPVETLTSHHVLLRVWVVSSPPQGAYLGSPRGPTMKWKPRREPPALPDRNPSPRRFVTNDSSVNLPSGFFRSVTANVESGL</sequence>
<evidence type="ECO:0000256" key="1">
    <source>
        <dbReference type="SAM" id="MobiDB-lite"/>
    </source>
</evidence>
<evidence type="ECO:0000313" key="3">
    <source>
        <dbReference type="Proteomes" id="UP000287519"/>
    </source>
</evidence>
<feature type="region of interest" description="Disordered" evidence="1">
    <location>
        <begin position="46"/>
        <end position="79"/>
    </location>
</feature>
<dbReference type="Proteomes" id="UP000287519">
    <property type="component" value="Unassembled WGS sequence"/>
</dbReference>
<comment type="caution">
    <text evidence="2">The sequence shown here is derived from an EMBL/GenBank/DDBJ whole genome shotgun (WGS) entry which is preliminary data.</text>
</comment>
<protein>
    <submittedName>
        <fullName evidence="2">Uncharacterized protein</fullName>
    </submittedName>
</protein>
<keyword evidence="3" id="KW-1185">Reference proteome</keyword>
<evidence type="ECO:0000313" key="2">
    <source>
        <dbReference type="EMBL" id="GCE39973.1"/>
    </source>
</evidence>
<organism evidence="2 3">
    <name type="scientific">Rhodococcus wratislaviensis</name>
    <name type="common">Tsukamurella wratislaviensis</name>
    <dbReference type="NCBI Taxonomy" id="44752"/>
    <lineage>
        <taxon>Bacteria</taxon>
        <taxon>Bacillati</taxon>
        <taxon>Actinomycetota</taxon>
        <taxon>Actinomycetes</taxon>
        <taxon>Mycobacteriales</taxon>
        <taxon>Nocardiaceae</taxon>
        <taxon>Rhodococcus</taxon>
    </lineage>
</organism>
<gene>
    <name evidence="2" type="ORF">Rhow_003616</name>
</gene>
<name>A0A402C8Q0_RHOWR</name>
<dbReference type="AlphaFoldDB" id="A0A402C8Q0"/>
<reference evidence="2 3" key="1">
    <citation type="submission" date="2018-11" db="EMBL/GenBank/DDBJ databases">
        <title>Microbial catabolism of amino acid.</title>
        <authorList>
            <person name="Hibi M."/>
            <person name="Ogawa J."/>
        </authorList>
    </citation>
    <scope>NUCLEOTIDE SEQUENCE [LARGE SCALE GENOMIC DNA]</scope>
    <source>
        <strain evidence="2 3">C31-06</strain>
    </source>
</reference>